<dbReference type="PANTHER" id="PTHR12839">
    <property type="entry name" value="NONSENSE-MEDIATED MRNA DECAY PROTEIN 2 UP-FRAMESHIFT SUPPRESSOR 2"/>
    <property type="match status" value="1"/>
</dbReference>
<comment type="subcellular location">
    <subcellularLocation>
        <location evidence="1">Cytoplasm</location>
    </subcellularLocation>
</comment>
<feature type="domain" description="MIF4G" evidence="4">
    <location>
        <begin position="432"/>
        <end position="619"/>
    </location>
</feature>
<evidence type="ECO:0000313" key="5">
    <source>
        <dbReference type="EMBL" id="AYO44870.1"/>
    </source>
</evidence>
<dbReference type="PANTHER" id="PTHR12839:SF7">
    <property type="entry name" value="REGULATOR OF NONSENSE TRANSCRIPTS 2"/>
    <property type="match status" value="1"/>
</dbReference>
<sequence>MDQPQLVAPSHGQVVDEAKTAAPSRDAADLAKSAEREKWRASLREANQHVWLHGPHGSGDNLDASLKRNSAFIKRLKQTNLADAKDALVKEVQLLSLTKYLDELIPSIPEILWKATTLKDRYAVIEILCALHARFGGSEFTEPLLKVMEQEIVPPPPKSQDASNEQAQKEAALVARQRSLLRGVTEMVLVGLVGPMTLSEGVCAPGLNWLYEQLRKMLSQDRDLVYTSVAQAILRSYGSLLLVPMETHEAGQPGVPMGKLAEDAVISEAQSLKFRKLFEAYYAMLARRAQREHERLQEQEQRNSDAYIRSGVVFDDRQSAFERRVSDVHTMIEAMHAMAASLQVELPELRESDKDPSAPRFGVNLEATSTLAEMSAKMEQEYASGKSPWEDEEMRKFYKDLCPLDELLPASVLEAAAASSDETDARVQQSLQHSLDRLPTMCNQGTVDDVAIELGFQLKSMSARRLSAALLHVPKHRWDMLPYYARLIATLQPYRPGLAEAVVEHLNQKLRQQQSFRKPDRQLQSHLIIYLGELTKFGLVPEHIVFHLYKVLLDDFSPTSIEMLALSIETCGRYLHRMPATAARMQHVLDLLRRKRLAHNLSEQHTLLLDNAYYKCVPPDRPIVTYREPSAMEQFITHVFTHMLGHGSFDRTQALVKMLNWSDESIRAHIFTLFTSPWLLTHDTLPLLARLLSRIQQCHEAFVCEVLDTLSEDIEADLLHLDFAGHQRRLARVRYLGECHACFLVKPDAMLQQLYRLCVPQPQRKDAPNDYTRVRMACTLLPYFGKAFQKPPYKQRLDHVCAVLQHYILSKDEPPVEVAYLLQDSFSHLGVSRDGRVNHKRLAKRLREAQPYLVKLDLGKRMAGKRPAHRGDGDNDDDNDDDHDDEEDDDDDDDDPERQAAQQAALDERAEADVEQELAMLMADTGGPSAAPSGMALEQTRSMLARAHVPRRRLEANDQHMVFSLVSRKQTQDIHVPTDASISMHARQQQAEAEAERQQLKAYVLAYREREES</sequence>
<dbReference type="SUPFAM" id="SSF48371">
    <property type="entry name" value="ARM repeat"/>
    <property type="match status" value="2"/>
</dbReference>
<evidence type="ECO:0000256" key="3">
    <source>
        <dbReference type="SAM" id="MobiDB-lite"/>
    </source>
</evidence>
<evidence type="ECO:0000259" key="4">
    <source>
        <dbReference type="SMART" id="SM00543"/>
    </source>
</evidence>
<keyword evidence="6" id="KW-1185">Reference proteome</keyword>
<feature type="region of interest" description="Disordered" evidence="3">
    <location>
        <begin position="858"/>
        <end position="912"/>
    </location>
</feature>
<dbReference type="GO" id="GO:0005737">
    <property type="term" value="C:cytoplasm"/>
    <property type="evidence" value="ECO:0007669"/>
    <property type="project" value="UniProtKB-SubCell"/>
</dbReference>
<gene>
    <name evidence="5" type="primary">upf2</name>
    <name evidence="5" type="ORF">DNF11_3920</name>
</gene>
<dbReference type="OrthoDB" id="27832at2759"/>
<dbReference type="InterPro" id="IPR003890">
    <property type="entry name" value="MIF4G-like_typ-3"/>
</dbReference>
<dbReference type="InterPro" id="IPR039762">
    <property type="entry name" value="Nmd2/UPF2"/>
</dbReference>
<dbReference type="Pfam" id="PF02854">
    <property type="entry name" value="MIF4G"/>
    <property type="match status" value="2"/>
</dbReference>
<feature type="compositionally biased region" description="Acidic residues" evidence="3">
    <location>
        <begin position="874"/>
        <end position="896"/>
    </location>
</feature>
<dbReference type="InterPro" id="IPR007193">
    <property type="entry name" value="Upf2/Nmd2_C"/>
</dbReference>
<protein>
    <submittedName>
        <fullName evidence="5">Nonsense-mediated mRNA decay protein 2</fullName>
    </submittedName>
</protein>
<dbReference type="AlphaFoldDB" id="A0A3G2SAG9"/>
<dbReference type="Proteomes" id="UP000269793">
    <property type="component" value="Chromosome VIII"/>
</dbReference>
<dbReference type="SMART" id="SM00543">
    <property type="entry name" value="MIF4G"/>
    <property type="match status" value="2"/>
</dbReference>
<name>A0A3G2SAG9_MALR7</name>
<evidence type="ECO:0000256" key="2">
    <source>
        <dbReference type="ARBA" id="ARBA00022490"/>
    </source>
</evidence>
<dbReference type="Gene3D" id="1.25.40.180">
    <property type="match status" value="3"/>
</dbReference>
<evidence type="ECO:0000256" key="1">
    <source>
        <dbReference type="ARBA" id="ARBA00004496"/>
    </source>
</evidence>
<organism evidence="5 6">
    <name type="scientific">Malassezia restricta (strain ATCC 96810 / NBRC 103918 / CBS 7877)</name>
    <name type="common">Seborrheic dermatitis infection agent</name>
    <dbReference type="NCBI Taxonomy" id="425264"/>
    <lineage>
        <taxon>Eukaryota</taxon>
        <taxon>Fungi</taxon>
        <taxon>Dikarya</taxon>
        <taxon>Basidiomycota</taxon>
        <taxon>Ustilaginomycotina</taxon>
        <taxon>Malasseziomycetes</taxon>
        <taxon>Malasseziales</taxon>
        <taxon>Malasseziaceae</taxon>
        <taxon>Malassezia</taxon>
    </lineage>
</organism>
<accession>A0A3G2SAG9</accession>
<dbReference type="EMBL" id="CP033155">
    <property type="protein sequence ID" value="AYO44870.1"/>
    <property type="molecule type" value="Genomic_DNA"/>
</dbReference>
<dbReference type="Pfam" id="PF04050">
    <property type="entry name" value="Upf2"/>
    <property type="match status" value="1"/>
</dbReference>
<dbReference type="STRING" id="425264.A0A3G2SAG9"/>
<feature type="region of interest" description="Disordered" evidence="3">
    <location>
        <begin position="1"/>
        <end position="28"/>
    </location>
</feature>
<feature type="domain" description="MIF4G" evidence="4">
    <location>
        <begin position="633"/>
        <end position="832"/>
    </location>
</feature>
<dbReference type="VEuPathDB" id="FungiDB:DNF11_3920"/>
<dbReference type="GO" id="GO:0035145">
    <property type="term" value="C:exon-exon junction complex"/>
    <property type="evidence" value="ECO:0007669"/>
    <property type="project" value="TreeGrafter"/>
</dbReference>
<dbReference type="GO" id="GO:0000184">
    <property type="term" value="P:nuclear-transcribed mRNA catabolic process, nonsense-mediated decay"/>
    <property type="evidence" value="ECO:0007669"/>
    <property type="project" value="InterPro"/>
</dbReference>
<proteinExistence type="predicted"/>
<reference evidence="5 6" key="1">
    <citation type="submission" date="2018-10" db="EMBL/GenBank/DDBJ databases">
        <title>Complete genome sequence of Malassezia restricta CBS 7877.</title>
        <authorList>
            <person name="Morand S.C."/>
            <person name="Bertignac M."/>
            <person name="Iltis A."/>
            <person name="Kolder I."/>
            <person name="Pirovano W."/>
            <person name="Jourdain R."/>
            <person name="Clavaud C."/>
        </authorList>
    </citation>
    <scope>NUCLEOTIDE SEQUENCE [LARGE SCALE GENOMIC DNA]</scope>
    <source>
        <strain evidence="5 6">CBS 7877</strain>
    </source>
</reference>
<dbReference type="GO" id="GO:0003723">
    <property type="term" value="F:RNA binding"/>
    <property type="evidence" value="ECO:0007669"/>
    <property type="project" value="InterPro"/>
</dbReference>
<evidence type="ECO:0000313" key="6">
    <source>
        <dbReference type="Proteomes" id="UP000269793"/>
    </source>
</evidence>
<dbReference type="InterPro" id="IPR016024">
    <property type="entry name" value="ARM-type_fold"/>
</dbReference>
<keyword evidence="2" id="KW-0963">Cytoplasm</keyword>